<organism evidence="2 3">
    <name type="scientific">Datura stramonium</name>
    <name type="common">Jimsonweed</name>
    <name type="synonym">Common thornapple</name>
    <dbReference type="NCBI Taxonomy" id="4076"/>
    <lineage>
        <taxon>Eukaryota</taxon>
        <taxon>Viridiplantae</taxon>
        <taxon>Streptophyta</taxon>
        <taxon>Embryophyta</taxon>
        <taxon>Tracheophyta</taxon>
        <taxon>Spermatophyta</taxon>
        <taxon>Magnoliopsida</taxon>
        <taxon>eudicotyledons</taxon>
        <taxon>Gunneridae</taxon>
        <taxon>Pentapetalae</taxon>
        <taxon>asterids</taxon>
        <taxon>lamiids</taxon>
        <taxon>Solanales</taxon>
        <taxon>Solanaceae</taxon>
        <taxon>Solanoideae</taxon>
        <taxon>Datureae</taxon>
        <taxon>Datura</taxon>
    </lineage>
</organism>
<reference evidence="2 3" key="1">
    <citation type="journal article" date="2021" name="BMC Genomics">
        <title>Datura genome reveals duplications of psychoactive alkaloid biosynthetic genes and high mutation rate following tissue culture.</title>
        <authorList>
            <person name="Rajewski A."/>
            <person name="Carter-House D."/>
            <person name="Stajich J."/>
            <person name="Litt A."/>
        </authorList>
    </citation>
    <scope>NUCLEOTIDE SEQUENCE [LARGE SCALE GENOMIC DNA]</scope>
    <source>
        <strain evidence="2">AR-01</strain>
    </source>
</reference>
<gene>
    <name evidence="2" type="ORF">HAX54_027661</name>
</gene>
<feature type="compositionally biased region" description="Polar residues" evidence="1">
    <location>
        <begin position="66"/>
        <end position="80"/>
    </location>
</feature>
<comment type="caution">
    <text evidence="2">The sequence shown here is derived from an EMBL/GenBank/DDBJ whole genome shotgun (WGS) entry which is preliminary data.</text>
</comment>
<dbReference type="EMBL" id="JACEIK010003374">
    <property type="protein sequence ID" value="MCD9641466.1"/>
    <property type="molecule type" value="Genomic_DNA"/>
</dbReference>
<accession>A0ABS8V4D5</accession>
<feature type="region of interest" description="Disordered" evidence="1">
    <location>
        <begin position="196"/>
        <end position="223"/>
    </location>
</feature>
<feature type="region of interest" description="Disordered" evidence="1">
    <location>
        <begin position="43"/>
        <end position="80"/>
    </location>
</feature>
<sequence length="223" mass="24984">MARGRLKKDRPIIQLSDVKKHKSNRRIIEQDLVDLIAMQQSSRAVTSSDDKANVGQLHKSKDKQIETASGLKTSDMMGSQDTQVPIERKEEKVASNWINLFAGNRLAARDPSTKKAGKGGEMVKQSKEQFKKFVQEWRVKLVTDNINASPRMQMEDTSKENEWQTVRSKYAAKNITTPVSTTINIGNGFSPLGLPEMAGSSLQTTDQYRAEEVDRGPSNNTQF</sequence>
<evidence type="ECO:0000313" key="2">
    <source>
        <dbReference type="EMBL" id="MCD9641466.1"/>
    </source>
</evidence>
<dbReference type="Proteomes" id="UP000823775">
    <property type="component" value="Unassembled WGS sequence"/>
</dbReference>
<keyword evidence="3" id="KW-1185">Reference proteome</keyword>
<name>A0ABS8V4D5_DATST</name>
<protein>
    <submittedName>
        <fullName evidence="2">Uncharacterized protein</fullName>
    </submittedName>
</protein>
<evidence type="ECO:0000256" key="1">
    <source>
        <dbReference type="SAM" id="MobiDB-lite"/>
    </source>
</evidence>
<evidence type="ECO:0000313" key="3">
    <source>
        <dbReference type="Proteomes" id="UP000823775"/>
    </source>
</evidence>
<proteinExistence type="predicted"/>